<sequence length="527" mass="57304">MATLDTEGNQPKRGRTQKREDVPTDRPPLSYSATIARLGAGGSSIMLSSTFRAKLDGQWSKAVVVKLLGRRIGFQALNSRLHALWKPSGPLKLIDLEQEFFLVKFLEDSDFMHALTDGPWLIYGQALSVQRWVPAFRPKHGTVDRAATWIHIPDLPIARYHPEILTALENMVGRTVKLDTMTLQAHRGRYARIAMEIDLSFPLRTSVTLDGETLPVFHNFATPVAKWAMRLLFAPNACVPPTSTVQPKAPPMRPSRPIPRPPMQASLLVPPPKLPRLVLAMALGSRYNAVLDPPSNGYNKRLLQQPHARFLQGVPSRPLQRSAPIRSFGRRKRGSDRGGSSRARAGPTGQSFQGLGKSLAHPVSSGVSQARGMGSPLPINGPKQPFRRGSKGKKGPVTPLLRGESSGTKPILTPSPLVIPSVPLQPTSIDKNIAIIIPTHTKMICDQQVLAANEEAVEERLQPMDGVEALGVIDSVSTPPDPTEPSPPNPGVTLPSSDVLPAPGTPEDQAMPPTHEYSILQTPFVAI</sequence>
<keyword evidence="4" id="KW-1185">Reference proteome</keyword>
<dbReference type="Pfam" id="PF14111">
    <property type="entry name" value="DUF4283"/>
    <property type="match status" value="1"/>
</dbReference>
<feature type="region of interest" description="Disordered" evidence="1">
    <location>
        <begin position="473"/>
        <end position="514"/>
    </location>
</feature>
<proteinExistence type="predicted"/>
<accession>A0AAV8TLT2</accession>
<organism evidence="3 4">
    <name type="scientific">Erythroxylum novogranatense</name>
    <dbReference type="NCBI Taxonomy" id="1862640"/>
    <lineage>
        <taxon>Eukaryota</taxon>
        <taxon>Viridiplantae</taxon>
        <taxon>Streptophyta</taxon>
        <taxon>Embryophyta</taxon>
        <taxon>Tracheophyta</taxon>
        <taxon>Spermatophyta</taxon>
        <taxon>Magnoliopsida</taxon>
        <taxon>eudicotyledons</taxon>
        <taxon>Gunneridae</taxon>
        <taxon>Pentapetalae</taxon>
        <taxon>rosids</taxon>
        <taxon>fabids</taxon>
        <taxon>Malpighiales</taxon>
        <taxon>Erythroxylaceae</taxon>
        <taxon>Erythroxylum</taxon>
    </lineage>
</organism>
<dbReference type="AlphaFoldDB" id="A0AAV8TLT2"/>
<dbReference type="PANTHER" id="PTHR31286">
    <property type="entry name" value="GLYCINE-RICH CELL WALL STRUCTURAL PROTEIN 1.8-LIKE"/>
    <property type="match status" value="1"/>
</dbReference>
<feature type="compositionally biased region" description="Pro residues" evidence="1">
    <location>
        <begin position="479"/>
        <end position="490"/>
    </location>
</feature>
<dbReference type="Proteomes" id="UP001159364">
    <property type="component" value="Linkage Group LG04"/>
</dbReference>
<evidence type="ECO:0000313" key="3">
    <source>
        <dbReference type="EMBL" id="KAJ8767074.1"/>
    </source>
</evidence>
<feature type="domain" description="DUF4283" evidence="2">
    <location>
        <begin position="57"/>
        <end position="139"/>
    </location>
</feature>
<feature type="compositionally biased region" description="Basic residues" evidence="1">
    <location>
        <begin position="385"/>
        <end position="394"/>
    </location>
</feature>
<dbReference type="InterPro" id="IPR025558">
    <property type="entry name" value="DUF4283"/>
</dbReference>
<protein>
    <recommendedName>
        <fullName evidence="2">DUF4283 domain-containing protein</fullName>
    </recommendedName>
</protein>
<evidence type="ECO:0000313" key="4">
    <source>
        <dbReference type="Proteomes" id="UP001159364"/>
    </source>
</evidence>
<feature type="region of interest" description="Disordered" evidence="1">
    <location>
        <begin position="1"/>
        <end position="28"/>
    </location>
</feature>
<dbReference type="PANTHER" id="PTHR31286:SF99">
    <property type="entry name" value="DUF4283 DOMAIN-CONTAINING PROTEIN"/>
    <property type="match status" value="1"/>
</dbReference>
<dbReference type="InterPro" id="IPR040256">
    <property type="entry name" value="At4g02000-like"/>
</dbReference>
<dbReference type="EMBL" id="JAIWQS010000004">
    <property type="protein sequence ID" value="KAJ8767074.1"/>
    <property type="molecule type" value="Genomic_DNA"/>
</dbReference>
<evidence type="ECO:0000256" key="1">
    <source>
        <dbReference type="SAM" id="MobiDB-lite"/>
    </source>
</evidence>
<name>A0AAV8TLT2_9ROSI</name>
<comment type="caution">
    <text evidence="3">The sequence shown here is derived from an EMBL/GenBank/DDBJ whole genome shotgun (WGS) entry which is preliminary data.</text>
</comment>
<evidence type="ECO:0000259" key="2">
    <source>
        <dbReference type="Pfam" id="PF14111"/>
    </source>
</evidence>
<feature type="region of interest" description="Disordered" evidence="1">
    <location>
        <begin position="310"/>
        <end position="412"/>
    </location>
</feature>
<gene>
    <name evidence="3" type="ORF">K2173_012632</name>
</gene>
<reference evidence="3 4" key="1">
    <citation type="submission" date="2021-09" db="EMBL/GenBank/DDBJ databases">
        <title>Genomic insights and catalytic innovation underlie evolution of tropane alkaloids biosynthesis.</title>
        <authorList>
            <person name="Wang Y.-J."/>
            <person name="Tian T."/>
            <person name="Huang J.-P."/>
            <person name="Huang S.-X."/>
        </authorList>
    </citation>
    <scope>NUCLEOTIDE SEQUENCE [LARGE SCALE GENOMIC DNA]</scope>
    <source>
        <strain evidence="3">KIB-2018</strain>
        <tissue evidence="3">Leaf</tissue>
    </source>
</reference>